<sequence>MLLTKRLFSSHTFRIISQLPVRSFGMASTFPPSSIRDLASEVSSLLKERSETVCLAETAAGGLISASLLSTPGASKIYKGGLTLYTLESRIAFAGWTEETRAAYKGPTEDVVKGLAENVRGTLGATYCVCESGTAGPTGGSTRNRTPGYVALAVATEKGTATKEAETGLGGDREGNMVAFAVEGLTLLRDVIKGDAKL</sequence>
<dbReference type="Pfam" id="PF02464">
    <property type="entry name" value="CinA"/>
    <property type="match status" value="1"/>
</dbReference>
<protein>
    <recommendedName>
        <fullName evidence="1">CinA C-terminal domain-containing protein</fullName>
    </recommendedName>
</protein>
<organism evidence="2 3">
    <name type="scientific">Lepraria finkii</name>
    <dbReference type="NCBI Taxonomy" id="1340010"/>
    <lineage>
        <taxon>Eukaryota</taxon>
        <taxon>Fungi</taxon>
        <taxon>Dikarya</taxon>
        <taxon>Ascomycota</taxon>
        <taxon>Pezizomycotina</taxon>
        <taxon>Lecanoromycetes</taxon>
        <taxon>OSLEUM clade</taxon>
        <taxon>Lecanoromycetidae</taxon>
        <taxon>Lecanorales</taxon>
        <taxon>Lecanorineae</taxon>
        <taxon>Stereocaulaceae</taxon>
        <taxon>Lepraria</taxon>
    </lineage>
</organism>
<dbReference type="EMBL" id="JBHFEH010000026">
    <property type="protein sequence ID" value="KAL2052520.1"/>
    <property type="molecule type" value="Genomic_DNA"/>
</dbReference>
<dbReference type="InterPro" id="IPR008136">
    <property type="entry name" value="CinA_C"/>
</dbReference>
<evidence type="ECO:0000313" key="3">
    <source>
        <dbReference type="Proteomes" id="UP001590951"/>
    </source>
</evidence>
<dbReference type="Proteomes" id="UP001590951">
    <property type="component" value="Unassembled WGS sequence"/>
</dbReference>
<reference evidence="2 3" key="1">
    <citation type="submission" date="2024-09" db="EMBL/GenBank/DDBJ databases">
        <title>Rethinking Asexuality: The Enigmatic Case of Functional Sexual Genes in Lepraria (Stereocaulaceae).</title>
        <authorList>
            <person name="Doellman M."/>
            <person name="Sun Y."/>
            <person name="Barcenas-Pena A."/>
            <person name="Lumbsch H.T."/>
            <person name="Grewe F."/>
        </authorList>
    </citation>
    <scope>NUCLEOTIDE SEQUENCE [LARGE SCALE GENOMIC DNA]</scope>
    <source>
        <strain evidence="2 3">Grewe 0041</strain>
    </source>
</reference>
<dbReference type="Gene3D" id="3.90.950.20">
    <property type="entry name" value="CinA-like"/>
    <property type="match status" value="1"/>
</dbReference>
<proteinExistence type="predicted"/>
<evidence type="ECO:0000259" key="1">
    <source>
        <dbReference type="Pfam" id="PF02464"/>
    </source>
</evidence>
<keyword evidence="3" id="KW-1185">Reference proteome</keyword>
<evidence type="ECO:0000313" key="2">
    <source>
        <dbReference type="EMBL" id="KAL2052520.1"/>
    </source>
</evidence>
<accession>A0ABR4B3R0</accession>
<dbReference type="SUPFAM" id="SSF142433">
    <property type="entry name" value="CinA-like"/>
    <property type="match status" value="1"/>
</dbReference>
<dbReference type="InterPro" id="IPR036653">
    <property type="entry name" value="CinA-like_C"/>
</dbReference>
<name>A0ABR4B3R0_9LECA</name>
<gene>
    <name evidence="2" type="ORF">ABVK25_007080</name>
</gene>
<comment type="caution">
    <text evidence="2">The sequence shown here is derived from an EMBL/GenBank/DDBJ whole genome shotgun (WGS) entry which is preliminary data.</text>
</comment>
<feature type="domain" description="CinA C-terminal" evidence="1">
    <location>
        <begin position="37"/>
        <end position="191"/>
    </location>
</feature>